<accession>A0A9P4LUJ4</accession>
<name>A0A9P4LUJ4_9PEZI</name>
<reference evidence="1" key="1">
    <citation type="journal article" date="2020" name="Stud. Mycol.">
        <title>101 Dothideomycetes genomes: a test case for predicting lifestyles and emergence of pathogens.</title>
        <authorList>
            <person name="Haridas S."/>
            <person name="Albert R."/>
            <person name="Binder M."/>
            <person name="Bloem J."/>
            <person name="Labutti K."/>
            <person name="Salamov A."/>
            <person name="Andreopoulos B."/>
            <person name="Baker S."/>
            <person name="Barry K."/>
            <person name="Bills G."/>
            <person name="Bluhm B."/>
            <person name="Cannon C."/>
            <person name="Castanera R."/>
            <person name="Culley D."/>
            <person name="Daum C."/>
            <person name="Ezra D."/>
            <person name="Gonzalez J."/>
            <person name="Henrissat B."/>
            <person name="Kuo A."/>
            <person name="Liang C."/>
            <person name="Lipzen A."/>
            <person name="Lutzoni F."/>
            <person name="Magnuson J."/>
            <person name="Mondo S."/>
            <person name="Nolan M."/>
            <person name="Ohm R."/>
            <person name="Pangilinan J."/>
            <person name="Park H.-J."/>
            <person name="Ramirez L."/>
            <person name="Alfaro M."/>
            <person name="Sun H."/>
            <person name="Tritt A."/>
            <person name="Yoshinaga Y."/>
            <person name="Zwiers L.-H."/>
            <person name="Turgeon B."/>
            <person name="Goodwin S."/>
            <person name="Spatafora J."/>
            <person name="Crous P."/>
            <person name="Grigoriev I."/>
        </authorList>
    </citation>
    <scope>NUCLEOTIDE SEQUENCE</scope>
    <source>
        <strain evidence="1">CBS 121410</strain>
    </source>
</reference>
<protein>
    <submittedName>
        <fullName evidence="1">Uncharacterized protein</fullName>
    </submittedName>
</protein>
<proteinExistence type="predicted"/>
<sequence>RGWMRGGRPVRNIKPHYSFIWPRDGHQPLHRLRDILTNRGPDIHLSITADKRLRPFDRPTKSRWSEWTVFDDAEGVANDNSIEGPAWAKREGGKKYDFRTRRWRRPEVGCWSDVAWEGGWGKWPRAMRDVEGRW</sequence>
<feature type="non-terminal residue" evidence="1">
    <location>
        <position position="1"/>
    </location>
</feature>
<gene>
    <name evidence="1" type="ORF">K490DRAFT_15041</name>
</gene>
<comment type="caution">
    <text evidence="1">The sequence shown here is derived from an EMBL/GenBank/DDBJ whole genome shotgun (WGS) entry which is preliminary data.</text>
</comment>
<evidence type="ECO:0000313" key="2">
    <source>
        <dbReference type="Proteomes" id="UP000799776"/>
    </source>
</evidence>
<feature type="non-terminal residue" evidence="1">
    <location>
        <position position="134"/>
    </location>
</feature>
<dbReference type="EMBL" id="ML978723">
    <property type="protein sequence ID" value="KAF2086580.1"/>
    <property type="molecule type" value="Genomic_DNA"/>
</dbReference>
<organism evidence="1 2">
    <name type="scientific">Saccharata proteae CBS 121410</name>
    <dbReference type="NCBI Taxonomy" id="1314787"/>
    <lineage>
        <taxon>Eukaryota</taxon>
        <taxon>Fungi</taxon>
        <taxon>Dikarya</taxon>
        <taxon>Ascomycota</taxon>
        <taxon>Pezizomycotina</taxon>
        <taxon>Dothideomycetes</taxon>
        <taxon>Dothideomycetes incertae sedis</taxon>
        <taxon>Botryosphaeriales</taxon>
        <taxon>Saccharataceae</taxon>
        <taxon>Saccharata</taxon>
    </lineage>
</organism>
<dbReference type="Proteomes" id="UP000799776">
    <property type="component" value="Unassembled WGS sequence"/>
</dbReference>
<dbReference type="AlphaFoldDB" id="A0A9P4LUJ4"/>
<keyword evidence="2" id="KW-1185">Reference proteome</keyword>
<dbReference type="OrthoDB" id="5331170at2759"/>
<evidence type="ECO:0000313" key="1">
    <source>
        <dbReference type="EMBL" id="KAF2086580.1"/>
    </source>
</evidence>